<name>A0ABS6G6H9_9FIRM</name>
<protein>
    <submittedName>
        <fullName evidence="2">ECF transporter S component</fullName>
    </submittedName>
</protein>
<feature type="transmembrane region" description="Helical" evidence="1">
    <location>
        <begin position="46"/>
        <end position="66"/>
    </location>
</feature>
<comment type="caution">
    <text evidence="2">The sequence shown here is derived from an EMBL/GenBank/DDBJ whole genome shotgun (WGS) entry which is preliminary data.</text>
</comment>
<dbReference type="EMBL" id="JAHLQK010000007">
    <property type="protein sequence ID" value="MBU5678083.1"/>
    <property type="molecule type" value="Genomic_DNA"/>
</dbReference>
<evidence type="ECO:0000256" key="1">
    <source>
        <dbReference type="SAM" id="Phobius"/>
    </source>
</evidence>
<evidence type="ECO:0000313" key="3">
    <source>
        <dbReference type="Proteomes" id="UP000779508"/>
    </source>
</evidence>
<keyword evidence="1" id="KW-1133">Transmembrane helix</keyword>
<feature type="transmembrane region" description="Helical" evidence="1">
    <location>
        <begin position="78"/>
        <end position="98"/>
    </location>
</feature>
<accession>A0ABS6G6H9</accession>
<organism evidence="2 3">
    <name type="scientific">Alkaliphilus flagellatus</name>
    <dbReference type="NCBI Taxonomy" id="2841507"/>
    <lineage>
        <taxon>Bacteria</taxon>
        <taxon>Bacillati</taxon>
        <taxon>Bacillota</taxon>
        <taxon>Clostridia</taxon>
        <taxon>Peptostreptococcales</taxon>
        <taxon>Natronincolaceae</taxon>
        <taxon>Alkaliphilus</taxon>
    </lineage>
</organism>
<evidence type="ECO:0000313" key="2">
    <source>
        <dbReference type="EMBL" id="MBU5678083.1"/>
    </source>
</evidence>
<dbReference type="RefSeq" id="WP_216419378.1">
    <property type="nucleotide sequence ID" value="NZ_JAHLQK010000007.1"/>
</dbReference>
<feature type="transmembrane region" description="Helical" evidence="1">
    <location>
        <begin position="105"/>
        <end position="127"/>
    </location>
</feature>
<keyword evidence="1" id="KW-0472">Membrane</keyword>
<sequence length="170" mass="17959">MKSDTEKISIDNIRVVTRSGLLIALSAIGAMIKIQGTIAFDSMPGYFAALFISPMAGGFVATLGHLLTSITSGFPLTVPMHLIVALEMGLFAYIFGILGRKSNGVIASIVAILLNGPIVTFVASITAKMLGLPFNGTAMFNALVIPLTIASSANIILAYVIFKIINKQKR</sequence>
<keyword evidence="3" id="KW-1185">Reference proteome</keyword>
<dbReference type="Pfam" id="PF12822">
    <property type="entry name" value="ECF_trnsprt"/>
    <property type="match status" value="1"/>
</dbReference>
<dbReference type="InterPro" id="IPR024529">
    <property type="entry name" value="ECF_trnsprt_substrate-spec"/>
</dbReference>
<reference evidence="2 3" key="1">
    <citation type="submission" date="2021-06" db="EMBL/GenBank/DDBJ databases">
        <authorList>
            <person name="Sun Q."/>
            <person name="Li D."/>
        </authorList>
    </citation>
    <scope>NUCLEOTIDE SEQUENCE [LARGE SCALE GENOMIC DNA]</scope>
    <source>
        <strain evidence="2 3">MSJ-5</strain>
    </source>
</reference>
<feature type="transmembrane region" description="Helical" evidence="1">
    <location>
        <begin position="15"/>
        <end position="34"/>
    </location>
</feature>
<dbReference type="Proteomes" id="UP000779508">
    <property type="component" value="Unassembled WGS sequence"/>
</dbReference>
<keyword evidence="1" id="KW-0812">Transmembrane</keyword>
<feature type="transmembrane region" description="Helical" evidence="1">
    <location>
        <begin position="139"/>
        <end position="162"/>
    </location>
</feature>
<proteinExistence type="predicted"/>
<gene>
    <name evidence="2" type="ORF">KQI88_16850</name>
</gene>